<evidence type="ECO:0000256" key="1">
    <source>
        <dbReference type="SAM" id="SignalP"/>
    </source>
</evidence>
<dbReference type="EMBL" id="JRRC01054175">
    <property type="protein sequence ID" value="KHF98831.1"/>
    <property type="molecule type" value="Genomic_DNA"/>
</dbReference>
<reference evidence="3" key="1">
    <citation type="submission" date="2014-09" db="EMBL/GenBank/DDBJ databases">
        <authorList>
            <person name="Mudge J."/>
            <person name="Ramaraj T."/>
            <person name="Lindquist I.E."/>
            <person name="Bharti A.K."/>
            <person name="Sundararajan A."/>
            <person name="Cameron C.T."/>
            <person name="Woodward J.E."/>
            <person name="May G.D."/>
            <person name="Brubaker C."/>
            <person name="Broadhvest J."/>
            <person name="Wilkins T.A."/>
        </authorList>
    </citation>
    <scope>NUCLEOTIDE SEQUENCE</scope>
    <source>
        <strain evidence="3">cv. AKA8401</strain>
    </source>
</reference>
<protein>
    <submittedName>
        <fullName evidence="2">Cell wall synthesis KNH1</fullName>
    </submittedName>
</protein>
<sequence>MVSILLSILLFSPLNLLAIFAFSTKTAKSRSLCGVINTLRSSLRPSSKCTLRSYSVATMPMAYRLNLRNSTSYSTTVLPSCTRFKNSFLRAST</sequence>
<keyword evidence="3" id="KW-1185">Reference proteome</keyword>
<gene>
    <name evidence="2" type="ORF">F383_37957</name>
</gene>
<organism evidence="2 3">
    <name type="scientific">Gossypium arboreum</name>
    <name type="common">Tree cotton</name>
    <name type="synonym">Gossypium nanking</name>
    <dbReference type="NCBI Taxonomy" id="29729"/>
    <lineage>
        <taxon>Eukaryota</taxon>
        <taxon>Viridiplantae</taxon>
        <taxon>Streptophyta</taxon>
        <taxon>Embryophyta</taxon>
        <taxon>Tracheophyta</taxon>
        <taxon>Spermatophyta</taxon>
        <taxon>Magnoliopsida</taxon>
        <taxon>eudicotyledons</taxon>
        <taxon>Gunneridae</taxon>
        <taxon>Pentapetalae</taxon>
        <taxon>rosids</taxon>
        <taxon>malvids</taxon>
        <taxon>Malvales</taxon>
        <taxon>Malvaceae</taxon>
        <taxon>Malvoideae</taxon>
        <taxon>Gossypium</taxon>
    </lineage>
</organism>
<feature type="chain" id="PRO_5002075663" evidence="1">
    <location>
        <begin position="30"/>
        <end position="93"/>
    </location>
</feature>
<evidence type="ECO:0000313" key="2">
    <source>
        <dbReference type="EMBL" id="KHF98831.1"/>
    </source>
</evidence>
<feature type="signal peptide" evidence="1">
    <location>
        <begin position="1"/>
        <end position="29"/>
    </location>
</feature>
<dbReference type="AlphaFoldDB" id="A0A0B0MEP2"/>
<comment type="caution">
    <text evidence="2">The sequence shown here is derived from an EMBL/GenBank/DDBJ whole genome shotgun (WGS) entry which is preliminary data.</text>
</comment>
<proteinExistence type="predicted"/>
<evidence type="ECO:0000313" key="3">
    <source>
        <dbReference type="Proteomes" id="UP000032142"/>
    </source>
</evidence>
<keyword evidence="1" id="KW-0732">Signal</keyword>
<accession>A0A0B0MEP2</accession>
<dbReference type="Proteomes" id="UP000032142">
    <property type="component" value="Unassembled WGS sequence"/>
</dbReference>
<name>A0A0B0MEP2_GOSAR</name>